<organism evidence="1 2">
    <name type="scientific">Allacma fusca</name>
    <dbReference type="NCBI Taxonomy" id="39272"/>
    <lineage>
        <taxon>Eukaryota</taxon>
        <taxon>Metazoa</taxon>
        <taxon>Ecdysozoa</taxon>
        <taxon>Arthropoda</taxon>
        <taxon>Hexapoda</taxon>
        <taxon>Collembola</taxon>
        <taxon>Symphypleona</taxon>
        <taxon>Sminthuridae</taxon>
        <taxon>Allacma</taxon>
    </lineage>
</organism>
<evidence type="ECO:0000313" key="2">
    <source>
        <dbReference type="Proteomes" id="UP000708208"/>
    </source>
</evidence>
<sequence>MWKDLDNTRHVYQYRKSFREEDARQEPEKYFEEISEYLQSVVETPGIAGILLLNQDNDPDLKLFHSLCPHGKLFHGSVLSRAMRRSGKIHLPFKSDHELFVWMERTVNWLSSNWIYFSSYLHGISQQVDNR</sequence>
<proteinExistence type="predicted"/>
<dbReference type="AlphaFoldDB" id="A0A8J2KJK8"/>
<reference evidence="1" key="1">
    <citation type="submission" date="2021-06" db="EMBL/GenBank/DDBJ databases">
        <authorList>
            <person name="Hodson N. C."/>
            <person name="Mongue J. A."/>
            <person name="Jaron S. K."/>
        </authorList>
    </citation>
    <scope>NUCLEOTIDE SEQUENCE</scope>
</reference>
<protein>
    <submittedName>
        <fullName evidence="1">Uncharacterized protein</fullName>
    </submittedName>
</protein>
<feature type="non-terminal residue" evidence="1">
    <location>
        <position position="1"/>
    </location>
</feature>
<keyword evidence="2" id="KW-1185">Reference proteome</keyword>
<dbReference type="EMBL" id="CAJVCH010314639">
    <property type="protein sequence ID" value="CAG7786294.1"/>
    <property type="molecule type" value="Genomic_DNA"/>
</dbReference>
<evidence type="ECO:0000313" key="1">
    <source>
        <dbReference type="EMBL" id="CAG7786294.1"/>
    </source>
</evidence>
<name>A0A8J2KJK8_9HEXA</name>
<gene>
    <name evidence="1" type="ORF">AFUS01_LOCUS24868</name>
</gene>
<dbReference type="Proteomes" id="UP000708208">
    <property type="component" value="Unassembled WGS sequence"/>
</dbReference>
<comment type="caution">
    <text evidence="1">The sequence shown here is derived from an EMBL/GenBank/DDBJ whole genome shotgun (WGS) entry which is preliminary data.</text>
</comment>
<accession>A0A8J2KJK8</accession>